<keyword evidence="2" id="KW-1185">Reference proteome</keyword>
<dbReference type="EMBL" id="JAPFFF010000013">
    <property type="protein sequence ID" value="KAK8871881.1"/>
    <property type="molecule type" value="Genomic_DNA"/>
</dbReference>
<dbReference type="InterPro" id="IPR032675">
    <property type="entry name" value="LRR_dom_sf"/>
</dbReference>
<dbReference type="Gene3D" id="3.80.10.10">
    <property type="entry name" value="Ribonuclease Inhibitor"/>
    <property type="match status" value="1"/>
</dbReference>
<protein>
    <submittedName>
        <fullName evidence="1">Uncharacterized protein</fullName>
    </submittedName>
</protein>
<evidence type="ECO:0000313" key="2">
    <source>
        <dbReference type="Proteomes" id="UP001470230"/>
    </source>
</evidence>
<organism evidence="1 2">
    <name type="scientific">Tritrichomonas musculus</name>
    <dbReference type="NCBI Taxonomy" id="1915356"/>
    <lineage>
        <taxon>Eukaryota</taxon>
        <taxon>Metamonada</taxon>
        <taxon>Parabasalia</taxon>
        <taxon>Tritrichomonadida</taxon>
        <taxon>Tritrichomonadidae</taxon>
        <taxon>Tritrichomonas</taxon>
    </lineage>
</organism>
<sequence>MSYIKPIRNIQNKIKNYSKYLNDLEEPLYFSKIHFDFSSNQKNNSFEGEIILTFGIIYIFIKKGKQDVSVTKIWLPNCKKITYSLEKNNKFLTIITQKESSYKITKAKKKKKLYEYLSQIIYVLTAKNTSLKQKPVLNPQLPNKNFPISYLILKRTLYYIIIDISQNKIEPQKIEGIEYFNQEQIYDDGTLIIDSDFKPSIFGPYFSQAISTISCINQIEFKNFNHMSNNFLGLVINNCSNVTELIFCDYKSEQQVFNLSNVQKVCTQKFSFIDSYSKSFMNFMTSIENSACGITNLCLSSLDAKNSDLVSILDKMKEIEAFNVLTNFELSRLKIDEFPFELFTQFLTSKDKLESLKISEIDVNGSDLFKAICECDPPIYELHLNRLNFEDEIKIKMDGTKIYLPFKLLLVDFSHSTFSYKSLGSILQLITSNHLKTNFLRLNMSYLLPNDDSLSKVIQSIDLKNCHSNIIDLNWSGNILNEGFFDFVLSQEGLEFLSLIDLRIENQQDFFDHLFEVIKKMPILIGIEIGCDNFKLQPLIKFICSCKELQKIEHFCFKSQKEQNLIVEELAELFVSLHKLKEVSIEIQEMNIESFIKIGNAIIKNKSIKACNLKDYNSSQTKRQNKSDLNFVLQSINSLKVPSTMEQRALSAILALKENQSLMSVDLGTTIDMNCSNHQIIEENFENENENNEFEIEIEEEEEDTDDN</sequence>
<evidence type="ECO:0000313" key="1">
    <source>
        <dbReference type="EMBL" id="KAK8871881.1"/>
    </source>
</evidence>
<accession>A0ABR2J296</accession>
<name>A0ABR2J296_9EUKA</name>
<gene>
    <name evidence="1" type="ORF">M9Y10_007626</name>
</gene>
<proteinExistence type="predicted"/>
<reference evidence="1 2" key="1">
    <citation type="submission" date="2024-04" db="EMBL/GenBank/DDBJ databases">
        <title>Tritrichomonas musculus Genome.</title>
        <authorList>
            <person name="Alves-Ferreira E."/>
            <person name="Grigg M."/>
            <person name="Lorenzi H."/>
            <person name="Galac M."/>
        </authorList>
    </citation>
    <scope>NUCLEOTIDE SEQUENCE [LARGE SCALE GENOMIC DNA]</scope>
    <source>
        <strain evidence="1 2">EAF2021</strain>
    </source>
</reference>
<dbReference type="Proteomes" id="UP001470230">
    <property type="component" value="Unassembled WGS sequence"/>
</dbReference>
<dbReference type="SUPFAM" id="SSF52047">
    <property type="entry name" value="RNI-like"/>
    <property type="match status" value="1"/>
</dbReference>
<comment type="caution">
    <text evidence="1">The sequence shown here is derived from an EMBL/GenBank/DDBJ whole genome shotgun (WGS) entry which is preliminary data.</text>
</comment>